<name>A0A915K3U8_ROMCU</name>
<evidence type="ECO:0000313" key="2">
    <source>
        <dbReference type="WBParaSite" id="nRc.2.0.1.t32514-RA"/>
    </source>
</evidence>
<sequence length="65" mass="7567">MDKRCLTIIFHLGKNSSYQYKTPKYAFSLAPRQCKHYGQRYKAAVDYSASSRSSFDRSKKPEDLP</sequence>
<dbReference type="WBParaSite" id="nRc.2.0.1.t32514-RA">
    <property type="protein sequence ID" value="nRc.2.0.1.t32514-RA"/>
    <property type="gene ID" value="nRc.2.0.1.g32514"/>
</dbReference>
<accession>A0A915K3U8</accession>
<organism evidence="1 2">
    <name type="scientific">Romanomermis culicivorax</name>
    <name type="common">Nematode worm</name>
    <dbReference type="NCBI Taxonomy" id="13658"/>
    <lineage>
        <taxon>Eukaryota</taxon>
        <taxon>Metazoa</taxon>
        <taxon>Ecdysozoa</taxon>
        <taxon>Nematoda</taxon>
        <taxon>Enoplea</taxon>
        <taxon>Dorylaimia</taxon>
        <taxon>Mermithida</taxon>
        <taxon>Mermithoidea</taxon>
        <taxon>Mermithidae</taxon>
        <taxon>Romanomermis</taxon>
    </lineage>
</organism>
<proteinExistence type="predicted"/>
<keyword evidence="1" id="KW-1185">Reference proteome</keyword>
<dbReference type="AlphaFoldDB" id="A0A915K3U8"/>
<dbReference type="Proteomes" id="UP000887565">
    <property type="component" value="Unplaced"/>
</dbReference>
<protein>
    <submittedName>
        <fullName evidence="2">Uncharacterized protein</fullName>
    </submittedName>
</protein>
<evidence type="ECO:0000313" key="1">
    <source>
        <dbReference type="Proteomes" id="UP000887565"/>
    </source>
</evidence>
<reference evidence="2" key="1">
    <citation type="submission" date="2022-11" db="UniProtKB">
        <authorList>
            <consortium name="WormBaseParasite"/>
        </authorList>
    </citation>
    <scope>IDENTIFICATION</scope>
</reference>